<name>A0ABR2PKK0_9ROSI</name>
<keyword evidence="2" id="KW-1185">Reference proteome</keyword>
<protein>
    <submittedName>
        <fullName evidence="1">Uncharacterized protein</fullName>
    </submittedName>
</protein>
<dbReference type="EMBL" id="JBBPBN010000057">
    <property type="protein sequence ID" value="KAK8988834.1"/>
    <property type="molecule type" value="Genomic_DNA"/>
</dbReference>
<gene>
    <name evidence="1" type="ORF">V6N11_030208</name>
</gene>
<sequence length="158" mass="17850">MEELLEKVKATNAAPTTNKKTQIPGNFIIVLSSYTLEKTMNSFPATKIQFKEETKEEAFVTPDLRNFKVDQKTRGDKEVKESELRFPIAFVLWQLPMHFGFAVTRPTACLLFLRHGFTINDHNGNKGRKYSSNGVVAHMARLLVSPSRGTELNSPALH</sequence>
<evidence type="ECO:0000313" key="1">
    <source>
        <dbReference type="EMBL" id="KAK8988834.1"/>
    </source>
</evidence>
<proteinExistence type="predicted"/>
<comment type="caution">
    <text evidence="1">The sequence shown here is derived from an EMBL/GenBank/DDBJ whole genome shotgun (WGS) entry which is preliminary data.</text>
</comment>
<evidence type="ECO:0000313" key="2">
    <source>
        <dbReference type="Proteomes" id="UP001396334"/>
    </source>
</evidence>
<organism evidence="1 2">
    <name type="scientific">Hibiscus sabdariffa</name>
    <name type="common">roselle</name>
    <dbReference type="NCBI Taxonomy" id="183260"/>
    <lineage>
        <taxon>Eukaryota</taxon>
        <taxon>Viridiplantae</taxon>
        <taxon>Streptophyta</taxon>
        <taxon>Embryophyta</taxon>
        <taxon>Tracheophyta</taxon>
        <taxon>Spermatophyta</taxon>
        <taxon>Magnoliopsida</taxon>
        <taxon>eudicotyledons</taxon>
        <taxon>Gunneridae</taxon>
        <taxon>Pentapetalae</taxon>
        <taxon>rosids</taxon>
        <taxon>malvids</taxon>
        <taxon>Malvales</taxon>
        <taxon>Malvaceae</taxon>
        <taxon>Malvoideae</taxon>
        <taxon>Hibiscus</taxon>
    </lineage>
</organism>
<accession>A0ABR2PKK0</accession>
<reference evidence="1 2" key="1">
    <citation type="journal article" date="2024" name="G3 (Bethesda)">
        <title>Genome assembly of Hibiscus sabdariffa L. provides insights into metabolisms of medicinal natural products.</title>
        <authorList>
            <person name="Kim T."/>
        </authorList>
    </citation>
    <scope>NUCLEOTIDE SEQUENCE [LARGE SCALE GENOMIC DNA]</scope>
    <source>
        <strain evidence="1">TK-2024</strain>
        <tissue evidence="1">Old leaves</tissue>
    </source>
</reference>
<dbReference type="Proteomes" id="UP001396334">
    <property type="component" value="Unassembled WGS sequence"/>
</dbReference>